<gene>
    <name evidence="1" type="ORF">HPB50_025594</name>
</gene>
<dbReference type="Proteomes" id="UP000821845">
    <property type="component" value="Chromosome 1"/>
</dbReference>
<evidence type="ECO:0000313" key="1">
    <source>
        <dbReference type="EMBL" id="KAH6948645.1"/>
    </source>
</evidence>
<organism evidence="1 2">
    <name type="scientific">Hyalomma asiaticum</name>
    <name type="common">Tick</name>
    <dbReference type="NCBI Taxonomy" id="266040"/>
    <lineage>
        <taxon>Eukaryota</taxon>
        <taxon>Metazoa</taxon>
        <taxon>Ecdysozoa</taxon>
        <taxon>Arthropoda</taxon>
        <taxon>Chelicerata</taxon>
        <taxon>Arachnida</taxon>
        <taxon>Acari</taxon>
        <taxon>Parasitiformes</taxon>
        <taxon>Ixodida</taxon>
        <taxon>Ixodoidea</taxon>
        <taxon>Ixodidae</taxon>
        <taxon>Hyalomminae</taxon>
        <taxon>Hyalomma</taxon>
    </lineage>
</organism>
<proteinExistence type="predicted"/>
<evidence type="ECO:0000313" key="2">
    <source>
        <dbReference type="Proteomes" id="UP000821845"/>
    </source>
</evidence>
<reference evidence="1" key="1">
    <citation type="submission" date="2020-05" db="EMBL/GenBank/DDBJ databases">
        <title>Large-scale comparative analyses of tick genomes elucidate their genetic diversity and vector capacities.</title>
        <authorList>
            <person name="Jia N."/>
            <person name="Wang J."/>
            <person name="Shi W."/>
            <person name="Du L."/>
            <person name="Sun Y."/>
            <person name="Zhan W."/>
            <person name="Jiang J."/>
            <person name="Wang Q."/>
            <person name="Zhang B."/>
            <person name="Ji P."/>
            <person name="Sakyi L.B."/>
            <person name="Cui X."/>
            <person name="Yuan T."/>
            <person name="Jiang B."/>
            <person name="Yang W."/>
            <person name="Lam T.T.-Y."/>
            <person name="Chang Q."/>
            <person name="Ding S."/>
            <person name="Wang X."/>
            <person name="Zhu J."/>
            <person name="Ruan X."/>
            <person name="Zhao L."/>
            <person name="Wei J."/>
            <person name="Que T."/>
            <person name="Du C."/>
            <person name="Cheng J."/>
            <person name="Dai P."/>
            <person name="Han X."/>
            <person name="Huang E."/>
            <person name="Gao Y."/>
            <person name="Liu J."/>
            <person name="Shao H."/>
            <person name="Ye R."/>
            <person name="Li L."/>
            <person name="Wei W."/>
            <person name="Wang X."/>
            <person name="Wang C."/>
            <person name="Yang T."/>
            <person name="Huo Q."/>
            <person name="Li W."/>
            <person name="Guo W."/>
            <person name="Chen H."/>
            <person name="Zhou L."/>
            <person name="Ni X."/>
            <person name="Tian J."/>
            <person name="Zhou Y."/>
            <person name="Sheng Y."/>
            <person name="Liu T."/>
            <person name="Pan Y."/>
            <person name="Xia L."/>
            <person name="Li J."/>
            <person name="Zhao F."/>
            <person name="Cao W."/>
        </authorList>
    </citation>
    <scope>NUCLEOTIDE SEQUENCE</scope>
    <source>
        <strain evidence="1">Hyas-2018</strain>
    </source>
</reference>
<name>A0ACB7TPC2_HYAAI</name>
<dbReference type="EMBL" id="CM023481">
    <property type="protein sequence ID" value="KAH6948645.1"/>
    <property type="molecule type" value="Genomic_DNA"/>
</dbReference>
<sequence length="215" mass="25048">MTCPRHARQRLRAAVPEWTEQLPAPLRSEAEICPLYHRRPTHVRIRTRGLLHKVQEEHRRYTPSRKDRCTGKLRRLLRMNIRLQVIAHPRTGYWPSQQPVLRGGYTHAQVEVYRQPAQSLLRADEINHQQVRPATKRDRLNFSEEAYNLVTDIADIVREQCVALVRAEVQEVIQDLLSLERKELTSNAATLRGQCNTVRGHGRAPRTDNAIFNSY</sequence>
<comment type="caution">
    <text evidence="1">The sequence shown here is derived from an EMBL/GenBank/DDBJ whole genome shotgun (WGS) entry which is preliminary data.</text>
</comment>
<accession>A0ACB7TPC2</accession>
<keyword evidence="2" id="KW-1185">Reference proteome</keyword>
<protein>
    <submittedName>
        <fullName evidence="1">Uncharacterized protein</fullName>
    </submittedName>
</protein>